<comment type="caution">
    <text evidence="2">The sequence shown here is derived from an EMBL/GenBank/DDBJ whole genome shotgun (WGS) entry which is preliminary data.</text>
</comment>
<reference evidence="2 3" key="1">
    <citation type="submission" date="2020-08" db="EMBL/GenBank/DDBJ databases">
        <title>Genomic Encyclopedia of Type Strains, Phase IV (KMG-IV): sequencing the most valuable type-strain genomes for metagenomic binning, comparative biology and taxonomic classification.</title>
        <authorList>
            <person name="Goeker M."/>
        </authorList>
    </citation>
    <scope>NUCLEOTIDE SEQUENCE [LARGE SCALE GENOMIC DNA]</scope>
    <source>
        <strain evidence="2 3">DSM 11590</strain>
    </source>
</reference>
<dbReference type="Gene3D" id="2.60.40.1880">
    <property type="entry name" value="Invasion associated locus B (IalB) protein"/>
    <property type="match status" value="1"/>
</dbReference>
<accession>A0A7W9ZE57</accession>
<organism evidence="2 3">
    <name type="scientific">Novispirillum itersonii</name>
    <name type="common">Aquaspirillum itersonii</name>
    <dbReference type="NCBI Taxonomy" id="189"/>
    <lineage>
        <taxon>Bacteria</taxon>
        <taxon>Pseudomonadati</taxon>
        <taxon>Pseudomonadota</taxon>
        <taxon>Alphaproteobacteria</taxon>
        <taxon>Rhodospirillales</taxon>
        <taxon>Novispirillaceae</taxon>
        <taxon>Novispirillum</taxon>
    </lineage>
</organism>
<feature type="chain" id="PRO_5031201658" evidence="1">
    <location>
        <begin position="25"/>
        <end position="167"/>
    </location>
</feature>
<feature type="signal peptide" evidence="1">
    <location>
        <begin position="1"/>
        <end position="24"/>
    </location>
</feature>
<evidence type="ECO:0000256" key="1">
    <source>
        <dbReference type="SAM" id="SignalP"/>
    </source>
</evidence>
<evidence type="ECO:0000313" key="2">
    <source>
        <dbReference type="EMBL" id="MBB6208634.1"/>
    </source>
</evidence>
<sequence>MFSKALRVSLIASAVLCAAVPAFAADDKGAKVQKFGSWSMGCDPKQPKACLLQQDYVDAKSKTPMLRVDIAMQGNPPSPSLRVIAPLGVLLLKPLVINIDGNEPANLPFTTCLPGGCSTVVSLAPQAIDRMKAGKQMNFTFTLANQQTVNATISLKGFNEGLAALSK</sequence>
<keyword evidence="1" id="KW-0732">Signal</keyword>
<dbReference type="InterPro" id="IPR010642">
    <property type="entry name" value="Invasion_prot_B"/>
</dbReference>
<keyword evidence="3" id="KW-1185">Reference proteome</keyword>
<gene>
    <name evidence="2" type="ORF">FHS48_000015</name>
</gene>
<dbReference type="Pfam" id="PF06776">
    <property type="entry name" value="IalB"/>
    <property type="match status" value="1"/>
</dbReference>
<dbReference type="InterPro" id="IPR038696">
    <property type="entry name" value="IalB_sf"/>
</dbReference>
<dbReference type="Proteomes" id="UP000544872">
    <property type="component" value="Unassembled WGS sequence"/>
</dbReference>
<name>A0A7W9ZE57_NOVIT</name>
<protein>
    <submittedName>
        <fullName evidence="2">Invasion protein IalB</fullName>
    </submittedName>
</protein>
<evidence type="ECO:0000313" key="3">
    <source>
        <dbReference type="Proteomes" id="UP000544872"/>
    </source>
</evidence>
<dbReference type="RefSeq" id="WP_184259734.1">
    <property type="nucleotide sequence ID" value="NZ_JACIIX010000001.1"/>
</dbReference>
<dbReference type="AlphaFoldDB" id="A0A7W9ZE57"/>
<dbReference type="EMBL" id="JACIIX010000001">
    <property type="protein sequence ID" value="MBB6208634.1"/>
    <property type="molecule type" value="Genomic_DNA"/>
</dbReference>
<proteinExistence type="predicted"/>